<dbReference type="SUPFAM" id="SSF56300">
    <property type="entry name" value="Metallo-dependent phosphatases"/>
    <property type="match status" value="1"/>
</dbReference>
<dbReference type="EMBL" id="MGEK01000037">
    <property type="protein sequence ID" value="OGL80907.1"/>
    <property type="molecule type" value="Genomic_DNA"/>
</dbReference>
<reference evidence="3 4" key="1">
    <citation type="journal article" date="2016" name="Nat. Commun.">
        <title>Thousands of microbial genomes shed light on interconnected biogeochemical processes in an aquifer system.</title>
        <authorList>
            <person name="Anantharaman K."/>
            <person name="Brown C.T."/>
            <person name="Hug L.A."/>
            <person name="Sharon I."/>
            <person name="Castelle C.J."/>
            <person name="Probst A.J."/>
            <person name="Thomas B.C."/>
            <person name="Singh A."/>
            <person name="Wilkins M.J."/>
            <person name="Karaoz U."/>
            <person name="Brodie E.L."/>
            <person name="Williams K.H."/>
            <person name="Hubbard S.S."/>
            <person name="Banfield J.F."/>
        </authorList>
    </citation>
    <scope>NUCLEOTIDE SEQUENCE [LARGE SCALE GENOMIC DNA]</scope>
</reference>
<evidence type="ECO:0000259" key="2">
    <source>
        <dbReference type="Pfam" id="PF12850"/>
    </source>
</evidence>
<comment type="similarity">
    <text evidence="1">Belongs to the metallophosphoesterase superfamily. YfcE family.</text>
</comment>
<gene>
    <name evidence="3" type="ORF">A2936_05765</name>
</gene>
<evidence type="ECO:0000256" key="1">
    <source>
        <dbReference type="ARBA" id="ARBA00008950"/>
    </source>
</evidence>
<proteinExistence type="inferred from homology"/>
<accession>A0A1F7UTA9</accession>
<dbReference type="Proteomes" id="UP000176846">
    <property type="component" value="Unassembled WGS sequence"/>
</dbReference>
<dbReference type="Pfam" id="PF12850">
    <property type="entry name" value="Metallophos_2"/>
    <property type="match status" value="1"/>
</dbReference>
<dbReference type="AlphaFoldDB" id="A0A1F7UTA9"/>
<feature type="domain" description="Calcineurin-like phosphoesterase" evidence="2">
    <location>
        <begin position="1"/>
        <end position="164"/>
    </location>
</feature>
<organism evidence="3 4">
    <name type="scientific">Candidatus Uhrbacteria bacterium RIFCSPLOWO2_01_FULL_47_25</name>
    <dbReference type="NCBI Taxonomy" id="1802402"/>
    <lineage>
        <taxon>Bacteria</taxon>
        <taxon>Candidatus Uhriibacteriota</taxon>
    </lineage>
</organism>
<dbReference type="Gene3D" id="3.60.21.10">
    <property type="match status" value="2"/>
</dbReference>
<dbReference type="InterPro" id="IPR024654">
    <property type="entry name" value="Calcineurin-like_PHP_lpxH"/>
</dbReference>
<comment type="caution">
    <text evidence="3">The sequence shown here is derived from an EMBL/GenBank/DDBJ whole genome shotgun (WGS) entry which is preliminary data.</text>
</comment>
<sequence>MIIGIVSDTHEDKANALPHIMAELKVRGAEYIIHCGDIEPKHLDPKLFGGLPVICALIEEQVDRDEFRTPPAGWTFTTPGNRVHRIGDMLVYVGHKRSFDFLTGSEAELLATMDKIRRDNDGLRLMTSGHTHHQISCQTRLVNFVNPGAVELSFDGYEFALYDTGKNRTVFTRIPVTTPVIESFAVGVVSDSLNISDLDPAFWARLRQEFLELNVRHVIHCGNISVKDVGREELGEFEVYYNLRSDQRKSDAPKNWHLIEPANPVVEINEYRFFVQLDLGADLNEQSELDLHRVSLNLRRQYHDIRFILCGFTRPFLEEGEQVRIVNPGYAVRDRSFAVITLPRAEILFGQVPVDPLPLLESR</sequence>
<evidence type="ECO:0000313" key="3">
    <source>
        <dbReference type="EMBL" id="OGL80907.1"/>
    </source>
</evidence>
<dbReference type="InterPro" id="IPR029052">
    <property type="entry name" value="Metallo-depent_PP-like"/>
</dbReference>
<protein>
    <recommendedName>
        <fullName evidence="2">Calcineurin-like phosphoesterase domain-containing protein</fullName>
    </recommendedName>
</protein>
<evidence type="ECO:0000313" key="4">
    <source>
        <dbReference type="Proteomes" id="UP000176846"/>
    </source>
</evidence>
<name>A0A1F7UTA9_9BACT</name>